<protein>
    <recommendedName>
        <fullName evidence="4">Negative regulator of differentiation 1</fullName>
    </recommendedName>
</protein>
<dbReference type="InterPro" id="IPR035979">
    <property type="entry name" value="RBD_domain_sf"/>
</dbReference>
<evidence type="ECO:0000313" key="2">
    <source>
        <dbReference type="EMBL" id="KAH7243260.1"/>
    </source>
</evidence>
<evidence type="ECO:0000256" key="1">
    <source>
        <dbReference type="SAM" id="MobiDB-lite"/>
    </source>
</evidence>
<keyword evidence="3" id="KW-1185">Reference proteome</keyword>
<organism evidence="2 3">
    <name type="scientific">Fusarium redolens</name>
    <dbReference type="NCBI Taxonomy" id="48865"/>
    <lineage>
        <taxon>Eukaryota</taxon>
        <taxon>Fungi</taxon>
        <taxon>Dikarya</taxon>
        <taxon>Ascomycota</taxon>
        <taxon>Pezizomycotina</taxon>
        <taxon>Sordariomycetes</taxon>
        <taxon>Hypocreomycetidae</taxon>
        <taxon>Hypocreales</taxon>
        <taxon>Nectriaceae</taxon>
        <taxon>Fusarium</taxon>
        <taxon>Fusarium redolens species complex</taxon>
    </lineage>
</organism>
<feature type="region of interest" description="Disordered" evidence="1">
    <location>
        <begin position="333"/>
        <end position="355"/>
    </location>
</feature>
<evidence type="ECO:0000313" key="3">
    <source>
        <dbReference type="Proteomes" id="UP000720189"/>
    </source>
</evidence>
<dbReference type="SUPFAM" id="SSF54928">
    <property type="entry name" value="RNA-binding domain, RBD"/>
    <property type="match status" value="1"/>
</dbReference>
<name>A0A9P9GRA3_FUSRE</name>
<dbReference type="GeneID" id="70231628"/>
<dbReference type="InterPro" id="IPR012677">
    <property type="entry name" value="Nucleotide-bd_a/b_plait_sf"/>
</dbReference>
<reference evidence="2" key="1">
    <citation type="journal article" date="2021" name="Nat. Commun.">
        <title>Genetic determinants of endophytism in the Arabidopsis root mycobiome.</title>
        <authorList>
            <person name="Mesny F."/>
            <person name="Miyauchi S."/>
            <person name="Thiergart T."/>
            <person name="Pickel B."/>
            <person name="Atanasova L."/>
            <person name="Karlsson M."/>
            <person name="Huettel B."/>
            <person name="Barry K.W."/>
            <person name="Haridas S."/>
            <person name="Chen C."/>
            <person name="Bauer D."/>
            <person name="Andreopoulos W."/>
            <person name="Pangilinan J."/>
            <person name="LaButti K."/>
            <person name="Riley R."/>
            <person name="Lipzen A."/>
            <person name="Clum A."/>
            <person name="Drula E."/>
            <person name="Henrissat B."/>
            <person name="Kohler A."/>
            <person name="Grigoriev I.V."/>
            <person name="Martin F.M."/>
            <person name="Hacquard S."/>
        </authorList>
    </citation>
    <scope>NUCLEOTIDE SEQUENCE</scope>
    <source>
        <strain evidence="2">MPI-CAGE-AT-0023</strain>
    </source>
</reference>
<evidence type="ECO:0008006" key="4">
    <source>
        <dbReference type="Google" id="ProtNLM"/>
    </source>
</evidence>
<dbReference type="OrthoDB" id="2935572at2759"/>
<gene>
    <name evidence="2" type="ORF">BKA55DRAFT_87770</name>
</gene>
<dbReference type="Gene3D" id="3.30.70.330">
    <property type="match status" value="1"/>
</dbReference>
<dbReference type="Proteomes" id="UP000720189">
    <property type="component" value="Unassembled WGS sequence"/>
</dbReference>
<comment type="caution">
    <text evidence="2">The sequence shown here is derived from an EMBL/GenBank/DDBJ whole genome shotgun (WGS) entry which is preliminary data.</text>
</comment>
<dbReference type="CDD" id="cd12261">
    <property type="entry name" value="RRM1_3_MRN1"/>
    <property type="match status" value="1"/>
</dbReference>
<dbReference type="GO" id="GO:0003676">
    <property type="term" value="F:nucleic acid binding"/>
    <property type="evidence" value="ECO:0007669"/>
    <property type="project" value="InterPro"/>
</dbReference>
<sequence length="382" mass="42766">MNMNKTQKQDGPELPITEPQCVYVPQEEYEGLLTIAHQYVFLRQNLIAQGLNEATVNSLCLRNPADDAPACTPEQFEPSPSATFSYKAPASSFQIQSNAGLGYPAAEQGLRLNRSWHPSASYRSSTYPGGSTNQKRRGNFHDNKRPEINEWFERSAQRSVLLLNVPNGVTHGDVAAVIRGGPVLEIFLRSKDNSATVSFVHEADACAFIENCRTTGLYVKDRKIHTRWSDHQFTMSGQVAHHVRKGGSRNFVIRKRDPNLTIQGIRDDLEHIHNLHVISIAFEKDDCFISTNAIHGAIYARTCLQSRLEYRTSRIEWCADECAQPLQSMSSAIHDPVPNVKSQRRAIPTHPSRKNLMGNRFQLLDLSDSDGSNGDDSSDDSF</sequence>
<dbReference type="EMBL" id="JAGMUX010000012">
    <property type="protein sequence ID" value="KAH7243260.1"/>
    <property type="molecule type" value="Genomic_DNA"/>
</dbReference>
<dbReference type="AlphaFoldDB" id="A0A9P9GRA3"/>
<accession>A0A9P9GRA3</accession>
<dbReference type="RefSeq" id="XP_046046753.1">
    <property type="nucleotide sequence ID" value="XM_046201674.1"/>
</dbReference>
<feature type="compositionally biased region" description="Polar residues" evidence="1">
    <location>
        <begin position="121"/>
        <end position="133"/>
    </location>
</feature>
<feature type="region of interest" description="Disordered" evidence="1">
    <location>
        <begin position="121"/>
        <end position="143"/>
    </location>
</feature>
<proteinExistence type="predicted"/>